<keyword evidence="1" id="KW-0812">Transmembrane</keyword>
<feature type="transmembrane region" description="Helical" evidence="1">
    <location>
        <begin position="6"/>
        <end position="28"/>
    </location>
</feature>
<accession>A0A2M7QIK7</accession>
<protein>
    <recommendedName>
        <fullName evidence="4">Cell division protein FtsL</fullName>
    </recommendedName>
</protein>
<dbReference type="EMBL" id="PFLI01000146">
    <property type="protein sequence ID" value="PIY71781.1"/>
    <property type="molecule type" value="Genomic_DNA"/>
</dbReference>
<reference evidence="3" key="1">
    <citation type="submission" date="2017-09" db="EMBL/GenBank/DDBJ databases">
        <title>Depth-based differentiation of microbial function through sediment-hosted aquifers and enrichment of novel symbionts in the deep terrestrial subsurface.</title>
        <authorList>
            <person name="Probst A.J."/>
            <person name="Ladd B."/>
            <person name="Jarett J.K."/>
            <person name="Geller-Mcgrath D.E."/>
            <person name="Sieber C.M.K."/>
            <person name="Emerson J.B."/>
            <person name="Anantharaman K."/>
            <person name="Thomas B.C."/>
            <person name="Malmstrom R."/>
            <person name="Stieglmeier M."/>
            <person name="Klingl A."/>
            <person name="Woyke T."/>
            <person name="Ryan C.M."/>
            <person name="Banfield J.F."/>
        </authorList>
    </citation>
    <scope>NUCLEOTIDE SEQUENCE [LARGE SCALE GENOMIC DNA]</scope>
</reference>
<proteinExistence type="predicted"/>
<organism evidence="2 3">
    <name type="scientific">Candidatus Roizmanbacteria bacterium CG_4_10_14_0_8_um_filter_33_9</name>
    <dbReference type="NCBI Taxonomy" id="1974826"/>
    <lineage>
        <taxon>Bacteria</taxon>
        <taxon>Candidatus Roizmaniibacteriota</taxon>
    </lineage>
</organism>
<dbReference type="AlphaFoldDB" id="A0A2M7QIK7"/>
<evidence type="ECO:0000313" key="3">
    <source>
        <dbReference type="Proteomes" id="UP000229401"/>
    </source>
</evidence>
<sequence>MKKYFNYFVPCILLILIIVNALIIVSGLKLSGEIYRFEIQTKNIKKQNSELEKKIYDTSSLRYAASQAAQLGYTKNAHAYSLTVLKQAFNR</sequence>
<comment type="caution">
    <text evidence="2">The sequence shown here is derived from an EMBL/GenBank/DDBJ whole genome shotgun (WGS) entry which is preliminary data.</text>
</comment>
<name>A0A2M7QIK7_9BACT</name>
<gene>
    <name evidence="2" type="ORF">COY87_04320</name>
</gene>
<keyword evidence="1" id="KW-0472">Membrane</keyword>
<evidence type="ECO:0000313" key="2">
    <source>
        <dbReference type="EMBL" id="PIY71781.1"/>
    </source>
</evidence>
<keyword evidence="1" id="KW-1133">Transmembrane helix</keyword>
<evidence type="ECO:0000256" key="1">
    <source>
        <dbReference type="SAM" id="Phobius"/>
    </source>
</evidence>
<evidence type="ECO:0008006" key="4">
    <source>
        <dbReference type="Google" id="ProtNLM"/>
    </source>
</evidence>
<dbReference type="Proteomes" id="UP000229401">
    <property type="component" value="Unassembled WGS sequence"/>
</dbReference>